<name>A0AAV7TCK3_PLEWA</name>
<proteinExistence type="predicted"/>
<feature type="compositionally biased region" description="Low complexity" evidence="1">
    <location>
        <begin position="110"/>
        <end position="132"/>
    </location>
</feature>
<feature type="compositionally biased region" description="Low complexity" evidence="1">
    <location>
        <begin position="144"/>
        <end position="159"/>
    </location>
</feature>
<evidence type="ECO:0000313" key="2">
    <source>
        <dbReference type="EMBL" id="KAJ1174021.1"/>
    </source>
</evidence>
<comment type="caution">
    <text evidence="2">The sequence shown here is derived from an EMBL/GenBank/DDBJ whole genome shotgun (WGS) entry which is preliminary data.</text>
</comment>
<sequence>MSRESGFAPQWARDFYSRWVKLLERGPFWSQLFHPVPRCFLVHVPPYLLASSRHEEVSVSQTFCPSGAGPVTPLARGDLHVAHARLGRRRRIASFLRYLEGYGPREAALSASSPLGGASAGSARLSPAGGARPPRRQEPGHLQSGSAAGPHGSGPTRFSLGRDRLRLLFRGAGGGGHPRRGLSGFGRPCLISSAREPAPRLRAPGVPPLRRGPVFGTASFQLLTETSEPRTRVHGVRRY</sequence>
<dbReference type="EMBL" id="JANPWB010000007">
    <property type="protein sequence ID" value="KAJ1174021.1"/>
    <property type="molecule type" value="Genomic_DNA"/>
</dbReference>
<gene>
    <name evidence="2" type="ORF">NDU88_005845</name>
</gene>
<dbReference type="Proteomes" id="UP001066276">
    <property type="component" value="Chromosome 4_1"/>
</dbReference>
<organism evidence="2 3">
    <name type="scientific">Pleurodeles waltl</name>
    <name type="common">Iberian ribbed newt</name>
    <dbReference type="NCBI Taxonomy" id="8319"/>
    <lineage>
        <taxon>Eukaryota</taxon>
        <taxon>Metazoa</taxon>
        <taxon>Chordata</taxon>
        <taxon>Craniata</taxon>
        <taxon>Vertebrata</taxon>
        <taxon>Euteleostomi</taxon>
        <taxon>Amphibia</taxon>
        <taxon>Batrachia</taxon>
        <taxon>Caudata</taxon>
        <taxon>Salamandroidea</taxon>
        <taxon>Salamandridae</taxon>
        <taxon>Pleurodelinae</taxon>
        <taxon>Pleurodeles</taxon>
    </lineage>
</organism>
<evidence type="ECO:0000313" key="3">
    <source>
        <dbReference type="Proteomes" id="UP001066276"/>
    </source>
</evidence>
<accession>A0AAV7TCK3</accession>
<evidence type="ECO:0000256" key="1">
    <source>
        <dbReference type="SAM" id="MobiDB-lite"/>
    </source>
</evidence>
<protein>
    <submittedName>
        <fullName evidence="2">Uncharacterized protein</fullName>
    </submittedName>
</protein>
<dbReference type="AlphaFoldDB" id="A0AAV7TCK3"/>
<feature type="region of interest" description="Disordered" evidence="1">
    <location>
        <begin position="110"/>
        <end position="159"/>
    </location>
</feature>
<reference evidence="2" key="1">
    <citation type="journal article" date="2022" name="bioRxiv">
        <title>Sequencing and chromosome-scale assembly of the giantPleurodeles waltlgenome.</title>
        <authorList>
            <person name="Brown T."/>
            <person name="Elewa A."/>
            <person name="Iarovenko S."/>
            <person name="Subramanian E."/>
            <person name="Araus A.J."/>
            <person name="Petzold A."/>
            <person name="Susuki M."/>
            <person name="Suzuki K.-i.T."/>
            <person name="Hayashi T."/>
            <person name="Toyoda A."/>
            <person name="Oliveira C."/>
            <person name="Osipova E."/>
            <person name="Leigh N.D."/>
            <person name="Simon A."/>
            <person name="Yun M.H."/>
        </authorList>
    </citation>
    <scope>NUCLEOTIDE SEQUENCE</scope>
    <source>
        <strain evidence="2">20211129_DDA</strain>
        <tissue evidence="2">Liver</tissue>
    </source>
</reference>
<keyword evidence="3" id="KW-1185">Reference proteome</keyword>